<evidence type="ECO:0000313" key="1">
    <source>
        <dbReference type="EMBL" id="SDJ05969.1"/>
    </source>
</evidence>
<proteinExistence type="predicted"/>
<evidence type="ECO:0000313" key="2">
    <source>
        <dbReference type="Proteomes" id="UP000183263"/>
    </source>
</evidence>
<dbReference type="RefSeq" id="WP_072738781.1">
    <property type="nucleotide sequence ID" value="NZ_CP048813.1"/>
</dbReference>
<dbReference type="GO" id="GO:0016787">
    <property type="term" value="F:hydrolase activity"/>
    <property type="evidence" value="ECO:0007669"/>
    <property type="project" value="UniProtKB-KW"/>
</dbReference>
<dbReference type="InterPro" id="IPR027595">
    <property type="entry name" value="CHP04338"/>
</dbReference>
<dbReference type="NCBIfam" id="TIGR04338">
    <property type="entry name" value="HEXXH_Rv0185"/>
    <property type="match status" value="1"/>
</dbReference>
<reference evidence="1 2" key="1">
    <citation type="submission" date="2016-10" db="EMBL/GenBank/DDBJ databases">
        <authorList>
            <person name="de Groot N.N."/>
        </authorList>
    </citation>
    <scope>NUCLEOTIDE SEQUENCE [LARGE SCALE GENOMIC DNA]</scope>
    <source>
        <strain evidence="1 2">DSM 44892</strain>
    </source>
</reference>
<keyword evidence="2" id="KW-1185">Reference proteome</keyword>
<name>A0A1G8QME9_9NOCA</name>
<sequence>MRRGRDTQRSAVYDAEALVRTMFDRADERGLRTVEVLGSHVTLPIERKFASIDSVQAYVDRVLALNWVRAKWTRAEQLVRVRARAGNAAAHYESDCATIAVPEHHHGAAWAFRELVVLHELAHHLDPTDPESPTTAPHGPEYVDRYLTLVGEIIGPEAAFVLRATFLAGGVRVG</sequence>
<dbReference type="Proteomes" id="UP000183263">
    <property type="component" value="Unassembled WGS sequence"/>
</dbReference>
<protein>
    <submittedName>
        <fullName evidence="1">Putative metallohydrolase, TIGR04338 family</fullName>
    </submittedName>
</protein>
<dbReference type="EMBL" id="FNDN01000015">
    <property type="protein sequence ID" value="SDJ05969.1"/>
    <property type="molecule type" value="Genomic_DNA"/>
</dbReference>
<keyword evidence="1" id="KW-0378">Hydrolase</keyword>
<dbReference type="OrthoDB" id="4380275at2"/>
<accession>A0A1G8QME9</accession>
<dbReference type="AlphaFoldDB" id="A0A1G8QME9"/>
<gene>
    <name evidence="1" type="ORF">SAMN05444695_11586</name>
</gene>
<organism evidence="1 2">
    <name type="scientific">Rhodococcus triatomae</name>
    <dbReference type="NCBI Taxonomy" id="300028"/>
    <lineage>
        <taxon>Bacteria</taxon>
        <taxon>Bacillati</taxon>
        <taxon>Actinomycetota</taxon>
        <taxon>Actinomycetes</taxon>
        <taxon>Mycobacteriales</taxon>
        <taxon>Nocardiaceae</taxon>
        <taxon>Rhodococcus</taxon>
    </lineage>
</organism>